<evidence type="ECO:0000313" key="1">
    <source>
        <dbReference type="EMBL" id="EDY17495.1"/>
    </source>
</evidence>
<organism evidence="1 2">
    <name type="scientific">Chthoniobacter flavus Ellin428</name>
    <dbReference type="NCBI Taxonomy" id="497964"/>
    <lineage>
        <taxon>Bacteria</taxon>
        <taxon>Pseudomonadati</taxon>
        <taxon>Verrucomicrobiota</taxon>
        <taxon>Spartobacteria</taxon>
        <taxon>Chthoniobacterales</taxon>
        <taxon>Chthoniobacteraceae</taxon>
        <taxon>Chthoniobacter</taxon>
    </lineage>
</organism>
<sequence>MDLTPLAHDESLDVVAYVTGFIDQFKADVTGKLRKRLG</sequence>
<dbReference type="InParanoid" id="B4D7X2"/>
<comment type="caution">
    <text evidence="1">The sequence shown here is derived from an EMBL/GenBank/DDBJ whole genome shotgun (WGS) entry which is preliminary data.</text>
</comment>
<gene>
    <name evidence="1" type="ORF">CfE428DRAFT_5012</name>
</gene>
<protein>
    <submittedName>
        <fullName evidence="1">Uncharacterized protein</fullName>
    </submittedName>
</protein>
<accession>B4D7X2</accession>
<keyword evidence="2" id="KW-1185">Reference proteome</keyword>
<evidence type="ECO:0000313" key="2">
    <source>
        <dbReference type="Proteomes" id="UP000005824"/>
    </source>
</evidence>
<dbReference type="EMBL" id="ABVL01000019">
    <property type="protein sequence ID" value="EDY17495.1"/>
    <property type="molecule type" value="Genomic_DNA"/>
</dbReference>
<dbReference type="AlphaFoldDB" id="B4D7X2"/>
<dbReference type="Proteomes" id="UP000005824">
    <property type="component" value="Unassembled WGS sequence"/>
</dbReference>
<proteinExistence type="predicted"/>
<reference evidence="1 2" key="1">
    <citation type="journal article" date="2011" name="J. Bacteriol.">
        <title>Genome sequence of Chthoniobacter flavus Ellin428, an aerobic heterotrophic soil bacterium.</title>
        <authorList>
            <person name="Kant R."/>
            <person name="van Passel M.W."/>
            <person name="Palva A."/>
            <person name="Lucas S."/>
            <person name="Lapidus A."/>
            <person name="Glavina Del Rio T."/>
            <person name="Dalin E."/>
            <person name="Tice H."/>
            <person name="Bruce D."/>
            <person name="Goodwin L."/>
            <person name="Pitluck S."/>
            <person name="Larimer F.W."/>
            <person name="Land M.L."/>
            <person name="Hauser L."/>
            <person name="Sangwan P."/>
            <person name="de Vos W.M."/>
            <person name="Janssen P.H."/>
            <person name="Smidt H."/>
        </authorList>
    </citation>
    <scope>NUCLEOTIDE SEQUENCE [LARGE SCALE GENOMIC DNA]</scope>
    <source>
        <strain evidence="1 2">Ellin428</strain>
    </source>
</reference>
<name>B4D7X2_9BACT</name>